<evidence type="ECO:0000256" key="2">
    <source>
        <dbReference type="ARBA" id="ARBA00012923"/>
    </source>
</evidence>
<evidence type="ECO:0000313" key="6">
    <source>
        <dbReference type="EMBL" id="QHU34333.1"/>
    </source>
</evidence>
<dbReference type="InterPro" id="IPR016181">
    <property type="entry name" value="Acyl_CoA_acyltransferase"/>
</dbReference>
<evidence type="ECO:0000259" key="5">
    <source>
        <dbReference type="Pfam" id="PF01233"/>
    </source>
</evidence>
<keyword evidence="4" id="KW-0012">Acyltransferase</keyword>
<dbReference type="SUPFAM" id="SSF55729">
    <property type="entry name" value="Acyl-CoA N-acyltransferases (Nat)"/>
    <property type="match status" value="1"/>
</dbReference>
<reference evidence="6" key="1">
    <citation type="journal article" date="2020" name="Nature">
        <title>Giant virus diversity and host interactions through global metagenomics.</title>
        <authorList>
            <person name="Schulz F."/>
            <person name="Roux S."/>
            <person name="Paez-Espino D."/>
            <person name="Jungbluth S."/>
            <person name="Walsh D.A."/>
            <person name="Denef V.J."/>
            <person name="McMahon K.D."/>
            <person name="Konstantinidis K.T."/>
            <person name="Eloe-Fadrosh E.A."/>
            <person name="Kyrpides N.C."/>
            <person name="Woyke T."/>
        </authorList>
    </citation>
    <scope>NUCLEOTIDE SEQUENCE</scope>
    <source>
        <strain evidence="6">GVMAG-S-1016713-123</strain>
    </source>
</reference>
<keyword evidence="3" id="KW-0808">Transferase</keyword>
<organism evidence="6">
    <name type="scientific">viral metagenome</name>
    <dbReference type="NCBI Taxonomy" id="1070528"/>
    <lineage>
        <taxon>unclassified sequences</taxon>
        <taxon>metagenomes</taxon>
        <taxon>organismal metagenomes</taxon>
    </lineage>
</organism>
<accession>A0A6C0LV78</accession>
<dbReference type="GO" id="GO:0004379">
    <property type="term" value="F:glycylpeptide N-tetradecanoyltransferase activity"/>
    <property type="evidence" value="ECO:0007669"/>
    <property type="project" value="UniProtKB-EC"/>
</dbReference>
<dbReference type="CDD" id="cd04301">
    <property type="entry name" value="NAT_SF"/>
    <property type="match status" value="1"/>
</dbReference>
<protein>
    <recommendedName>
        <fullName evidence="2">glycylpeptide N-tetradecanoyltransferase</fullName>
        <ecNumber evidence="2">2.3.1.97</ecNumber>
    </recommendedName>
</protein>
<name>A0A6C0LV78_9ZZZZ</name>
<proteinExistence type="inferred from homology"/>
<dbReference type="EC" id="2.3.1.97" evidence="2"/>
<sequence length="394" mass="46988">MLYFTILFILLIILFILYRTKSPFWKLQPVYHLYNPLNYLHGKPYIINNDPIEKNKYFNKMIECKPYSKIDNNTKTSILSLINKHFLNTEDVHYSPSMDELFEYFESQNNPSYISLYTIEEKLVEEEKQHFTTDDKLVGVISSRRLNIEFTKSKSATIPIYYVDHLCVHSKYRNQKIAPQLIQNHERLRRQLAPKIKISLFRRDVTLTSIMPFTIFDCHVFDTTYWTYPPKTPGFFNVSEVDESNIHMLYESISTLKNAFECIITPDITHIINLIKHKLVHIYVAQIKNEILGIYFFRNSSTYFKGKNAGECFGSMFNKKYHMTDLITGFQHASFECAKTYKYRNMLYDDTSHNKAYINHLQKHQAENYKFQCAYYFYNFLIHPKQSSEVFIFH</sequence>
<feature type="domain" description="Glycylpeptide N-tetradecanoyltransferase N-terminal" evidence="5">
    <location>
        <begin position="75"/>
        <end position="187"/>
    </location>
</feature>
<dbReference type="Gene3D" id="3.40.630.30">
    <property type="match status" value="1"/>
</dbReference>
<dbReference type="InterPro" id="IPR022676">
    <property type="entry name" value="NMT_N"/>
</dbReference>
<evidence type="ECO:0000256" key="3">
    <source>
        <dbReference type="ARBA" id="ARBA00022679"/>
    </source>
</evidence>
<evidence type="ECO:0000256" key="4">
    <source>
        <dbReference type="ARBA" id="ARBA00023315"/>
    </source>
</evidence>
<comment type="similarity">
    <text evidence="1">Belongs to the NMT family.</text>
</comment>
<dbReference type="AlphaFoldDB" id="A0A6C0LV78"/>
<dbReference type="Pfam" id="PF01233">
    <property type="entry name" value="NMT"/>
    <property type="match status" value="1"/>
</dbReference>
<dbReference type="EMBL" id="MN740569">
    <property type="protein sequence ID" value="QHU34333.1"/>
    <property type="molecule type" value="Genomic_DNA"/>
</dbReference>
<evidence type="ECO:0000256" key="1">
    <source>
        <dbReference type="ARBA" id="ARBA00009469"/>
    </source>
</evidence>